<reference evidence="2" key="2">
    <citation type="submission" date="2020-09" db="EMBL/GenBank/DDBJ databases">
        <authorList>
            <person name="Sun Q."/>
            <person name="Kim S."/>
        </authorList>
    </citation>
    <scope>NUCLEOTIDE SEQUENCE</scope>
    <source>
        <strain evidence="2">KCTC 12719</strain>
    </source>
</reference>
<comment type="caution">
    <text evidence="2">The sequence shown here is derived from an EMBL/GenBank/DDBJ whole genome shotgun (WGS) entry which is preliminary data.</text>
</comment>
<feature type="chain" id="PRO_5037528522" description="DUF2141 domain-containing protein" evidence="1">
    <location>
        <begin position="30"/>
        <end position="148"/>
    </location>
</feature>
<keyword evidence="3" id="KW-1185">Reference proteome</keyword>
<dbReference type="RefSeq" id="WP_229793749.1">
    <property type="nucleotide sequence ID" value="NZ_BMXB01000010.1"/>
</dbReference>
<name>A0A918SGQ3_9FLAO</name>
<dbReference type="EMBL" id="BMXB01000010">
    <property type="protein sequence ID" value="GHA42195.1"/>
    <property type="molecule type" value="Genomic_DNA"/>
</dbReference>
<dbReference type="InterPro" id="IPR018673">
    <property type="entry name" value="DUF2141"/>
</dbReference>
<evidence type="ECO:0000313" key="2">
    <source>
        <dbReference type="EMBL" id="GHA42195.1"/>
    </source>
</evidence>
<feature type="signal peptide" evidence="1">
    <location>
        <begin position="1"/>
        <end position="29"/>
    </location>
</feature>
<accession>A0A918SGQ3</accession>
<organism evidence="2 3">
    <name type="scientific">Salinimicrobium marinum</name>
    <dbReference type="NCBI Taxonomy" id="680283"/>
    <lineage>
        <taxon>Bacteria</taxon>
        <taxon>Pseudomonadati</taxon>
        <taxon>Bacteroidota</taxon>
        <taxon>Flavobacteriia</taxon>
        <taxon>Flavobacteriales</taxon>
        <taxon>Flavobacteriaceae</taxon>
        <taxon>Salinimicrobium</taxon>
    </lineage>
</organism>
<keyword evidence="1" id="KW-0732">Signal</keyword>
<evidence type="ECO:0000256" key="1">
    <source>
        <dbReference type="SAM" id="SignalP"/>
    </source>
</evidence>
<gene>
    <name evidence="2" type="ORF">GCM10007103_24390</name>
</gene>
<proteinExistence type="predicted"/>
<reference evidence="2" key="1">
    <citation type="journal article" date="2014" name="Int. J. Syst. Evol. Microbiol.">
        <title>Complete genome sequence of Corynebacterium casei LMG S-19264T (=DSM 44701T), isolated from a smear-ripened cheese.</title>
        <authorList>
            <consortium name="US DOE Joint Genome Institute (JGI-PGF)"/>
            <person name="Walter F."/>
            <person name="Albersmeier A."/>
            <person name="Kalinowski J."/>
            <person name="Ruckert C."/>
        </authorList>
    </citation>
    <scope>NUCLEOTIDE SEQUENCE</scope>
    <source>
        <strain evidence="2">KCTC 12719</strain>
    </source>
</reference>
<protein>
    <recommendedName>
        <fullName evidence="4">DUF2141 domain-containing protein</fullName>
    </recommendedName>
</protein>
<dbReference type="Proteomes" id="UP000610456">
    <property type="component" value="Unassembled WGS sequence"/>
</dbReference>
<sequence>MNSKLKPNDMQTLILTLIFSVGTFLCANAQNSVEVVITNFENENGKALVGLYNTEDSFLEDAWQSQSAVIKEGQASVVFENIPDGTYAVSAFHDEDDDQKLDMFLGFYPTEDYATSNNAPAKFGPPKWDDAKFDLRKGAKVIQKINMM</sequence>
<dbReference type="Pfam" id="PF09912">
    <property type="entry name" value="DUF2141"/>
    <property type="match status" value="1"/>
</dbReference>
<dbReference type="AlphaFoldDB" id="A0A918SGQ3"/>
<evidence type="ECO:0008006" key="4">
    <source>
        <dbReference type="Google" id="ProtNLM"/>
    </source>
</evidence>
<evidence type="ECO:0000313" key="3">
    <source>
        <dbReference type="Proteomes" id="UP000610456"/>
    </source>
</evidence>